<protein>
    <recommendedName>
        <fullName evidence="2">BTB domain-containing protein</fullName>
    </recommendedName>
</protein>
<evidence type="ECO:0000313" key="4">
    <source>
        <dbReference type="Proteomes" id="UP000284842"/>
    </source>
</evidence>
<keyword evidence="4" id="KW-1185">Reference proteome</keyword>
<feature type="domain" description="BTB" evidence="2">
    <location>
        <begin position="315"/>
        <end position="373"/>
    </location>
</feature>
<feature type="compositionally biased region" description="Basic and acidic residues" evidence="1">
    <location>
        <begin position="1"/>
        <end position="11"/>
    </location>
</feature>
<dbReference type="InterPro" id="IPR000210">
    <property type="entry name" value="BTB/POZ_dom"/>
</dbReference>
<evidence type="ECO:0000313" key="3">
    <source>
        <dbReference type="EMBL" id="PPQ63759.1"/>
    </source>
</evidence>
<dbReference type="InterPro" id="IPR011333">
    <property type="entry name" value="SKP1/BTB/POZ_sf"/>
</dbReference>
<dbReference type="Gene3D" id="3.30.710.10">
    <property type="entry name" value="Potassium Channel Kv1.1, Chain A"/>
    <property type="match status" value="1"/>
</dbReference>
<feature type="compositionally biased region" description="Basic and acidic residues" evidence="1">
    <location>
        <begin position="36"/>
        <end position="51"/>
    </location>
</feature>
<dbReference type="AlphaFoldDB" id="A0A409VCI3"/>
<dbReference type="Proteomes" id="UP000284842">
    <property type="component" value="Unassembled WGS sequence"/>
</dbReference>
<dbReference type="EMBL" id="NHTK01006111">
    <property type="protein sequence ID" value="PPQ63759.1"/>
    <property type="molecule type" value="Genomic_DNA"/>
</dbReference>
<sequence length="506" mass="55873">MASNNEHKASDDTLSSSDLAFRTKSYQINSPSSPSRDSHSLSDQLSHHSDQSTKTSNFLNPVLELANELSLPLCDSCDSSLPSSSTISTQSPRRDPRPLAPRSPADQPSSSSKAEDLEVLPTLLSVVNDKHENTCPRIPTPNLHRPFRPPPLNTVEIPSPEYNHFVHQKRCENCCKSFYGIQCASHVSVSGAGETPRCSDSSIEEESSPRLPSGVTLQEFNVKPQAQNQEDPNGLSISKSLLTAASPSVIIQQFGYSDHPPSCAIIVNNPHSGSHVDRCTTHSSPLCPNHAGHPPIIIQGTSNFEGDQKVRTLLYKVHRHFFDRYSTFFHDLFCTINLDARDIDDPIFLAEIEPHDFDCLLSVFYPRSFDSLDRSTAEWVSILSLSTRWSFADIRQSAVNHLAPRGVTTAIDKIVLGTKYDVREWLAPAYEEVCLRERALDVEEGARLGSERVVKIFKLRVEFGLETGLGMGTGSEGEPCVDGEAQSRVPNDAPARIRQAFCLDLI</sequence>
<dbReference type="OrthoDB" id="2367075at2759"/>
<organism evidence="3 4">
    <name type="scientific">Panaeolus cyanescens</name>
    <dbReference type="NCBI Taxonomy" id="181874"/>
    <lineage>
        <taxon>Eukaryota</taxon>
        <taxon>Fungi</taxon>
        <taxon>Dikarya</taxon>
        <taxon>Basidiomycota</taxon>
        <taxon>Agaricomycotina</taxon>
        <taxon>Agaricomycetes</taxon>
        <taxon>Agaricomycetidae</taxon>
        <taxon>Agaricales</taxon>
        <taxon>Agaricineae</taxon>
        <taxon>Galeropsidaceae</taxon>
        <taxon>Panaeolus</taxon>
    </lineage>
</organism>
<reference evidence="3 4" key="1">
    <citation type="journal article" date="2018" name="Evol. Lett.">
        <title>Horizontal gene cluster transfer increased hallucinogenic mushroom diversity.</title>
        <authorList>
            <person name="Reynolds H.T."/>
            <person name="Vijayakumar V."/>
            <person name="Gluck-Thaler E."/>
            <person name="Korotkin H.B."/>
            <person name="Matheny P.B."/>
            <person name="Slot J.C."/>
        </authorList>
    </citation>
    <scope>NUCLEOTIDE SEQUENCE [LARGE SCALE GENOMIC DNA]</scope>
    <source>
        <strain evidence="3 4">2629</strain>
    </source>
</reference>
<feature type="region of interest" description="Disordered" evidence="1">
    <location>
        <begin position="190"/>
        <end position="212"/>
    </location>
</feature>
<feature type="region of interest" description="Disordered" evidence="1">
    <location>
        <begin position="82"/>
        <end position="117"/>
    </location>
</feature>
<comment type="caution">
    <text evidence="3">The sequence shown here is derived from an EMBL/GenBank/DDBJ whole genome shotgun (WGS) entry which is preliminary data.</text>
</comment>
<evidence type="ECO:0000256" key="1">
    <source>
        <dbReference type="SAM" id="MobiDB-lite"/>
    </source>
</evidence>
<accession>A0A409VCI3</accession>
<dbReference type="PROSITE" id="PS50097">
    <property type="entry name" value="BTB"/>
    <property type="match status" value="1"/>
</dbReference>
<proteinExistence type="predicted"/>
<gene>
    <name evidence="3" type="ORF">CVT24_004268</name>
</gene>
<evidence type="ECO:0000259" key="2">
    <source>
        <dbReference type="PROSITE" id="PS50097"/>
    </source>
</evidence>
<dbReference type="InParanoid" id="A0A409VCI3"/>
<name>A0A409VCI3_9AGAR</name>
<feature type="region of interest" description="Disordered" evidence="1">
    <location>
        <begin position="1"/>
        <end position="55"/>
    </location>
</feature>